<keyword evidence="8 10" id="KW-0694">RNA-binding</keyword>
<dbReference type="PIRSF" id="PIRSF017259">
    <property type="entry name" value="tRNA_mtfrase_TRM11"/>
    <property type="match status" value="1"/>
</dbReference>
<gene>
    <name evidence="12" type="ORF">FWK35_00009823</name>
</gene>
<dbReference type="GO" id="GO:0008033">
    <property type="term" value="P:tRNA processing"/>
    <property type="evidence" value="ECO:0007669"/>
    <property type="project" value="UniProtKB-UniRule"/>
</dbReference>
<protein>
    <recommendedName>
        <fullName evidence="9">tRNA (guanine(10)-N(2))-methyltransferase</fullName>
        <ecNumber evidence="9">2.1.1.214</ecNumber>
    </recommendedName>
</protein>
<evidence type="ECO:0000256" key="10">
    <source>
        <dbReference type="PROSITE-ProRule" id="PRU00959"/>
    </source>
</evidence>
<evidence type="ECO:0000256" key="1">
    <source>
        <dbReference type="ARBA" id="ARBA00004496"/>
    </source>
</evidence>
<name>A0A6G0YJN2_APHCR</name>
<feature type="domain" description="tRNA (guanine(10)-N(2))-methyltransferase TRMT11 N-terminal" evidence="11">
    <location>
        <begin position="5"/>
        <end position="174"/>
    </location>
</feature>
<evidence type="ECO:0000313" key="12">
    <source>
        <dbReference type="EMBL" id="KAF0757205.1"/>
    </source>
</evidence>
<keyword evidence="3 10" id="KW-0820">tRNA-binding</keyword>
<evidence type="ECO:0000256" key="9">
    <source>
        <dbReference type="ARBA" id="ARBA00066937"/>
    </source>
</evidence>
<keyword evidence="2" id="KW-0963">Cytoplasm</keyword>
<evidence type="ECO:0000256" key="4">
    <source>
        <dbReference type="ARBA" id="ARBA00022603"/>
    </source>
</evidence>
<organism evidence="12 13">
    <name type="scientific">Aphis craccivora</name>
    <name type="common">Cowpea aphid</name>
    <dbReference type="NCBI Taxonomy" id="307492"/>
    <lineage>
        <taxon>Eukaryota</taxon>
        <taxon>Metazoa</taxon>
        <taxon>Ecdysozoa</taxon>
        <taxon>Arthropoda</taxon>
        <taxon>Hexapoda</taxon>
        <taxon>Insecta</taxon>
        <taxon>Pterygota</taxon>
        <taxon>Neoptera</taxon>
        <taxon>Paraneoptera</taxon>
        <taxon>Hemiptera</taxon>
        <taxon>Sternorrhyncha</taxon>
        <taxon>Aphidomorpha</taxon>
        <taxon>Aphidoidea</taxon>
        <taxon>Aphididae</taxon>
        <taxon>Aphidini</taxon>
        <taxon>Aphis</taxon>
        <taxon>Aphis</taxon>
    </lineage>
</organism>
<evidence type="ECO:0000256" key="7">
    <source>
        <dbReference type="ARBA" id="ARBA00022694"/>
    </source>
</evidence>
<evidence type="ECO:0000256" key="2">
    <source>
        <dbReference type="ARBA" id="ARBA00022490"/>
    </source>
</evidence>
<dbReference type="GO" id="GO:0000049">
    <property type="term" value="F:tRNA binding"/>
    <property type="evidence" value="ECO:0007669"/>
    <property type="project" value="UniProtKB-UniRule"/>
</dbReference>
<dbReference type="SUPFAM" id="SSF53335">
    <property type="entry name" value="S-adenosyl-L-methionine-dependent methyltransferases"/>
    <property type="match status" value="2"/>
</dbReference>
<keyword evidence="13" id="KW-1185">Reference proteome</keyword>
<dbReference type="EMBL" id="VUJU01003645">
    <property type="protein sequence ID" value="KAF0757205.1"/>
    <property type="molecule type" value="Genomic_DNA"/>
</dbReference>
<dbReference type="Pfam" id="PF25904">
    <property type="entry name" value="Tmrp11_N"/>
    <property type="match status" value="1"/>
</dbReference>
<comment type="subcellular location">
    <subcellularLocation>
        <location evidence="1">Cytoplasm</location>
    </subcellularLocation>
</comment>
<keyword evidence="4 10" id="KW-0489">Methyltransferase</keyword>
<keyword evidence="7 10" id="KW-0819">tRNA processing</keyword>
<dbReference type="InterPro" id="IPR029063">
    <property type="entry name" value="SAM-dependent_MTases_sf"/>
</dbReference>
<evidence type="ECO:0000256" key="6">
    <source>
        <dbReference type="ARBA" id="ARBA00022691"/>
    </source>
</evidence>
<dbReference type="PROSITE" id="PS51627">
    <property type="entry name" value="SAM_MT_TRM11"/>
    <property type="match status" value="1"/>
</dbReference>
<evidence type="ECO:0000313" key="13">
    <source>
        <dbReference type="Proteomes" id="UP000478052"/>
    </source>
</evidence>
<dbReference type="Proteomes" id="UP000478052">
    <property type="component" value="Unassembled WGS sequence"/>
</dbReference>
<dbReference type="PROSITE" id="PS00092">
    <property type="entry name" value="N6_MTASE"/>
    <property type="match status" value="1"/>
</dbReference>
<dbReference type="AlphaFoldDB" id="A0A6G0YJN2"/>
<sequence>MKRVQYLLWFAHEHVSFRLHEIESIASVLKIPIKWLEPPTDKPWYLVELPSEEDVQKLSARSVTMRRAIQLWADEPTVPRLHASLKEKCLNGLLEPYKLKSFKVDVDLFCNSQTQEEKLERIESFSYMPFQGHVDLKNPDVTFQFIEYYGLDPKIIPENPIRTFFGRVVSESGRPLIHELSLKKRKFIGNTSMDPQLSLLMANLGKVTNGDLVLDPFVGSGLRQGYALSLTLFNLALEKVMREVWDGRKMEIWGEQVILAYIDDIVIMGKPKDEVINTASKFLKASTGMVRPCLESGWTRRPRTRWVDVMAQDIKNIGEESSFDDAYDREKWIGSLLVAAAKFGGHVIGTDIDFLMLHGRTRPTRKQTRHIARKDESIEANMIQYSCLDKYIDVIVADSALPFWRSDVEFDCILADPPYGIREPTERIGSKESLPILKKEGSPVHFPSKVEYGLNEIIKDLMWFSSKHLKLHGRLLFWVPVFRQDYNDDQMARHSCFKLIGNCEQVLTTFTARRLLIYEKIKIPQDTDECSSAIPSASTFREKYFTHGDEYRLTRKQKKAEAAKNKEIWFAKLNNVNVK</sequence>
<evidence type="ECO:0000256" key="8">
    <source>
        <dbReference type="ARBA" id="ARBA00022884"/>
    </source>
</evidence>
<dbReference type="InterPro" id="IPR016691">
    <property type="entry name" value="TRMT11"/>
</dbReference>
<dbReference type="EC" id="2.1.1.214" evidence="9"/>
<dbReference type="GO" id="GO:0005737">
    <property type="term" value="C:cytoplasm"/>
    <property type="evidence" value="ECO:0007669"/>
    <property type="project" value="UniProtKB-SubCell"/>
</dbReference>
<evidence type="ECO:0000259" key="11">
    <source>
        <dbReference type="Pfam" id="PF25904"/>
    </source>
</evidence>
<reference evidence="12 13" key="1">
    <citation type="submission" date="2019-08" db="EMBL/GenBank/DDBJ databases">
        <title>Whole genome of Aphis craccivora.</title>
        <authorList>
            <person name="Voronova N.V."/>
            <person name="Shulinski R.S."/>
            <person name="Bandarenka Y.V."/>
            <person name="Zhorov D.G."/>
            <person name="Warner D."/>
        </authorList>
    </citation>
    <scope>NUCLEOTIDE SEQUENCE [LARGE SCALE GENOMIC DNA]</scope>
    <source>
        <strain evidence="12">180601</strain>
        <tissue evidence="12">Whole Body</tissue>
    </source>
</reference>
<comment type="caution">
    <text evidence="12">The sequence shown here is derived from an EMBL/GenBank/DDBJ whole genome shotgun (WGS) entry which is preliminary data.</text>
</comment>
<dbReference type="PANTHER" id="PTHR13370:SF3">
    <property type="entry name" value="TRNA (GUANINE(10)-N2)-METHYLTRANSFERASE HOMOLOG"/>
    <property type="match status" value="1"/>
</dbReference>
<dbReference type="GO" id="GO:0032259">
    <property type="term" value="P:methylation"/>
    <property type="evidence" value="ECO:0007669"/>
    <property type="project" value="UniProtKB-UniRule"/>
</dbReference>
<keyword evidence="6 10" id="KW-0949">S-adenosyl-L-methionine</keyword>
<dbReference type="PANTHER" id="PTHR13370">
    <property type="entry name" value="RNA METHYLASE-RELATED"/>
    <property type="match status" value="1"/>
</dbReference>
<dbReference type="Gene3D" id="3.40.50.150">
    <property type="entry name" value="Vaccinia Virus protein VP39"/>
    <property type="match status" value="2"/>
</dbReference>
<keyword evidence="5 10" id="KW-0808">Transferase</keyword>
<accession>A0A6G0YJN2</accession>
<dbReference type="GO" id="GO:0160102">
    <property type="term" value="F:tRNA (guanine(10)-N2)-methyltransferase activity"/>
    <property type="evidence" value="ECO:0007669"/>
    <property type="project" value="UniProtKB-EC"/>
</dbReference>
<evidence type="ECO:0000256" key="5">
    <source>
        <dbReference type="ARBA" id="ARBA00022679"/>
    </source>
</evidence>
<proteinExistence type="inferred from homology"/>
<dbReference type="InterPro" id="IPR002052">
    <property type="entry name" value="DNA_methylase_N6_adenine_CS"/>
</dbReference>
<dbReference type="InterPro" id="IPR059073">
    <property type="entry name" value="TRMT11_N"/>
</dbReference>
<dbReference type="OrthoDB" id="296065at2759"/>
<comment type="similarity">
    <text evidence="10">Belongs to the class I-like SAM-binding methyltransferase superfamily. TRM11 methyltransferase family.</text>
</comment>
<evidence type="ECO:0000256" key="3">
    <source>
        <dbReference type="ARBA" id="ARBA00022555"/>
    </source>
</evidence>